<proteinExistence type="predicted"/>
<sequence length="67" mass="7444">MDSENHVKTGEREETLSVISYCPFIIYRKGNRGEDSLGGVYLDDSSLRHCPRSPAKPNQMTKASASL</sequence>
<dbReference type="EMBL" id="MK697699">
    <property type="protein sequence ID" value="QHR90227.1"/>
    <property type="molecule type" value="Genomic_DNA"/>
</dbReference>
<feature type="compositionally biased region" description="Polar residues" evidence="1">
    <location>
        <begin position="56"/>
        <end position="67"/>
    </location>
</feature>
<reference evidence="2" key="1">
    <citation type="submission" date="2019-03" db="EMBL/GenBank/DDBJ databases">
        <title>Largest Complete Mitochondrial Genome of a Gymnosperm, Sitka Spruce (Picea sitchensis), Indicates Complex Physical Structure.</title>
        <authorList>
            <person name="Jackman S.D."/>
            <person name="Coombe L."/>
            <person name="Warren R."/>
            <person name="Kirk H."/>
            <person name="Trinh E."/>
            <person name="McLeod T."/>
            <person name="Pleasance S."/>
            <person name="Pandoh P."/>
            <person name="Zhao Y."/>
            <person name="Coope R."/>
            <person name="Bousquet J."/>
            <person name="Bohlmann J.C."/>
            <person name="Jones S.J.M."/>
            <person name="Birol I."/>
        </authorList>
    </citation>
    <scope>NUCLEOTIDE SEQUENCE</scope>
    <source>
        <strain evidence="2">Q903</strain>
    </source>
</reference>
<dbReference type="AlphaFoldDB" id="A0A6B9XXB0"/>
<name>A0A6B9XXB0_PICSI</name>
<protein>
    <submittedName>
        <fullName evidence="2">Uncharacterized protein</fullName>
    </submittedName>
</protein>
<organism evidence="2">
    <name type="scientific">Picea sitchensis</name>
    <name type="common">Sitka spruce</name>
    <name type="synonym">Pinus sitchensis</name>
    <dbReference type="NCBI Taxonomy" id="3332"/>
    <lineage>
        <taxon>Eukaryota</taxon>
        <taxon>Viridiplantae</taxon>
        <taxon>Streptophyta</taxon>
        <taxon>Embryophyta</taxon>
        <taxon>Tracheophyta</taxon>
        <taxon>Spermatophyta</taxon>
        <taxon>Pinopsida</taxon>
        <taxon>Pinidae</taxon>
        <taxon>Conifers I</taxon>
        <taxon>Pinales</taxon>
        <taxon>Pinaceae</taxon>
        <taxon>Picea</taxon>
    </lineage>
</organism>
<keyword evidence="2" id="KW-0496">Mitochondrion</keyword>
<accession>A0A6B9XXB0</accession>
<gene>
    <name evidence="2" type="primary">orf04273</name>
    <name evidence="2" type="ORF">Q903MT_gene4250</name>
</gene>
<geneLocation type="mitochondrion" evidence="2"/>
<evidence type="ECO:0000313" key="2">
    <source>
        <dbReference type="EMBL" id="QHR90227.1"/>
    </source>
</evidence>
<evidence type="ECO:0000256" key="1">
    <source>
        <dbReference type="SAM" id="MobiDB-lite"/>
    </source>
</evidence>
<feature type="region of interest" description="Disordered" evidence="1">
    <location>
        <begin position="48"/>
        <end position="67"/>
    </location>
</feature>